<evidence type="ECO:0000313" key="2">
    <source>
        <dbReference type="EMBL" id="KAK0554935.1"/>
    </source>
</evidence>
<evidence type="ECO:0000256" key="1">
    <source>
        <dbReference type="SAM" id="Phobius"/>
    </source>
</evidence>
<reference evidence="2" key="1">
    <citation type="journal article" date="2023" name="PhytoFront">
        <title>Draft Genome Resources of Seven Strains of Tilletia horrida, Causal Agent of Kernel Smut of Rice.</title>
        <authorList>
            <person name="Khanal S."/>
            <person name="Antony Babu S."/>
            <person name="Zhou X.G."/>
        </authorList>
    </citation>
    <scope>NUCLEOTIDE SEQUENCE</scope>
    <source>
        <strain evidence="2">TX6</strain>
    </source>
</reference>
<gene>
    <name evidence="2" type="ORF">OC846_001885</name>
</gene>
<keyword evidence="1" id="KW-0812">Transmembrane</keyword>
<dbReference type="AlphaFoldDB" id="A0AAN6GS54"/>
<evidence type="ECO:0000313" key="3">
    <source>
        <dbReference type="Proteomes" id="UP001176517"/>
    </source>
</evidence>
<comment type="caution">
    <text evidence="2">The sequence shown here is derived from an EMBL/GenBank/DDBJ whole genome shotgun (WGS) entry which is preliminary data.</text>
</comment>
<dbReference type="Proteomes" id="UP001176517">
    <property type="component" value="Unassembled WGS sequence"/>
</dbReference>
<keyword evidence="1" id="KW-1133">Transmembrane helix</keyword>
<keyword evidence="1" id="KW-0472">Membrane</keyword>
<organism evidence="2 3">
    <name type="scientific">Tilletia horrida</name>
    <dbReference type="NCBI Taxonomy" id="155126"/>
    <lineage>
        <taxon>Eukaryota</taxon>
        <taxon>Fungi</taxon>
        <taxon>Dikarya</taxon>
        <taxon>Basidiomycota</taxon>
        <taxon>Ustilaginomycotina</taxon>
        <taxon>Exobasidiomycetes</taxon>
        <taxon>Tilletiales</taxon>
        <taxon>Tilletiaceae</taxon>
        <taxon>Tilletia</taxon>
    </lineage>
</organism>
<proteinExistence type="predicted"/>
<keyword evidence="3" id="KW-1185">Reference proteome</keyword>
<accession>A0AAN6GS54</accession>
<protein>
    <submittedName>
        <fullName evidence="2">Uncharacterized protein</fullName>
    </submittedName>
</protein>
<dbReference type="EMBL" id="JAPDMZ010000032">
    <property type="protein sequence ID" value="KAK0554935.1"/>
    <property type="molecule type" value="Genomic_DNA"/>
</dbReference>
<feature type="transmembrane region" description="Helical" evidence="1">
    <location>
        <begin position="202"/>
        <end position="219"/>
    </location>
</feature>
<name>A0AAN6GS54_9BASI</name>
<sequence>MTPTPTPAFDTMIHSLKVIPAQPLSSNLDIIFHQNSTFTGLAYCYLSVYDKKGNLKATARYLGNATQGSDIVIPEEIPNAEAGHAFLQVKVPNTLSLVSWCNQLNGEVTNQTETSEWVLRKDTTTVTLATTTSRASSGSFTGPIESVDFNTVFPTTTVVGYYTETAPAQLTPFFATPTTKPPIQGLKSSAIRNGRTSSKARVAALTITALTLGFFYTLSA</sequence>